<name>A0A0L7KBP2_OPEBR</name>
<evidence type="ECO:0008006" key="3">
    <source>
        <dbReference type="Google" id="ProtNLM"/>
    </source>
</evidence>
<dbReference type="Proteomes" id="UP000037510">
    <property type="component" value="Unassembled WGS sequence"/>
</dbReference>
<dbReference type="AlphaFoldDB" id="A0A0L7KBP2"/>
<keyword evidence="2" id="KW-1185">Reference proteome</keyword>
<proteinExistence type="predicted"/>
<organism evidence="1 2">
    <name type="scientific">Operophtera brumata</name>
    <name type="common">Winter moth</name>
    <name type="synonym">Phalaena brumata</name>
    <dbReference type="NCBI Taxonomy" id="104452"/>
    <lineage>
        <taxon>Eukaryota</taxon>
        <taxon>Metazoa</taxon>
        <taxon>Ecdysozoa</taxon>
        <taxon>Arthropoda</taxon>
        <taxon>Hexapoda</taxon>
        <taxon>Insecta</taxon>
        <taxon>Pterygota</taxon>
        <taxon>Neoptera</taxon>
        <taxon>Endopterygota</taxon>
        <taxon>Lepidoptera</taxon>
        <taxon>Glossata</taxon>
        <taxon>Ditrysia</taxon>
        <taxon>Geometroidea</taxon>
        <taxon>Geometridae</taxon>
        <taxon>Larentiinae</taxon>
        <taxon>Operophtera</taxon>
    </lineage>
</organism>
<protein>
    <recommendedName>
        <fullName evidence="3">MULE transposase domain-containing protein</fullName>
    </recommendedName>
</protein>
<gene>
    <name evidence="1" type="ORF">OBRU01_24439</name>
</gene>
<sequence>MFDLITTVVPYFKPKIVHADFEFAITNALKTLFPKIIVVRCYYHFTNSLWKKAKTLCIKCKTLRRIVGLCCNLPLLPNNMIFEGWNYITNECNDINNKKIEIFLSYFKKFYLKKKIHRRMTVAKLLSKILAPNKKITNRRDEMYQIRDNLIINAQMQLLTNEISVGHFLDKLR</sequence>
<dbReference type="EMBL" id="JTDY01010172">
    <property type="protein sequence ID" value="KOB60495.1"/>
    <property type="molecule type" value="Genomic_DNA"/>
</dbReference>
<accession>A0A0L7KBP2</accession>
<evidence type="ECO:0000313" key="2">
    <source>
        <dbReference type="Proteomes" id="UP000037510"/>
    </source>
</evidence>
<comment type="caution">
    <text evidence="1">The sequence shown here is derived from an EMBL/GenBank/DDBJ whole genome shotgun (WGS) entry which is preliminary data.</text>
</comment>
<reference evidence="1 2" key="1">
    <citation type="journal article" date="2015" name="Genome Biol. Evol.">
        <title>The genome of winter moth (Operophtera brumata) provides a genomic perspective on sexual dimorphism and phenology.</title>
        <authorList>
            <person name="Derks M.F."/>
            <person name="Smit S."/>
            <person name="Salis L."/>
            <person name="Schijlen E."/>
            <person name="Bossers A."/>
            <person name="Mateman C."/>
            <person name="Pijl A.S."/>
            <person name="de Ridder D."/>
            <person name="Groenen M.A."/>
            <person name="Visser M.E."/>
            <person name="Megens H.J."/>
        </authorList>
    </citation>
    <scope>NUCLEOTIDE SEQUENCE [LARGE SCALE GENOMIC DNA]</scope>
    <source>
        <strain evidence="1">WM2013NL</strain>
        <tissue evidence="1">Head and thorax</tissue>
    </source>
</reference>
<evidence type="ECO:0000313" key="1">
    <source>
        <dbReference type="EMBL" id="KOB60495.1"/>
    </source>
</evidence>